<feature type="transmembrane region" description="Helical" evidence="1">
    <location>
        <begin position="31"/>
        <end position="49"/>
    </location>
</feature>
<reference evidence="2" key="1">
    <citation type="submission" date="2020-03" db="EMBL/GenBank/DDBJ databases">
        <title>The deep terrestrial virosphere.</title>
        <authorList>
            <person name="Holmfeldt K."/>
            <person name="Nilsson E."/>
            <person name="Simone D."/>
            <person name="Lopez-Fernandez M."/>
            <person name="Wu X."/>
            <person name="de Brujin I."/>
            <person name="Lundin D."/>
            <person name="Andersson A."/>
            <person name="Bertilsson S."/>
            <person name="Dopson M."/>
        </authorList>
    </citation>
    <scope>NUCLEOTIDE SEQUENCE</scope>
    <source>
        <strain evidence="2">TM448A06313</strain>
    </source>
</reference>
<sequence>MKELSFLLILLPILYVVEVLPFNLAFEITKWGFMAMIAIGYLIVWYFIITMHRKEGTDARNNVQRHNPNDRCL</sequence>
<protein>
    <submittedName>
        <fullName evidence="2">Uncharacterized protein</fullName>
    </submittedName>
</protein>
<keyword evidence="1" id="KW-0472">Membrane</keyword>
<keyword evidence="1" id="KW-1133">Transmembrane helix</keyword>
<name>A0A6H2A605_9ZZZZ</name>
<gene>
    <name evidence="2" type="ORF">TM448A06313_0009</name>
</gene>
<accession>A0A6H2A605</accession>
<dbReference type="EMBL" id="MT144555">
    <property type="protein sequence ID" value="QJA54975.1"/>
    <property type="molecule type" value="Genomic_DNA"/>
</dbReference>
<keyword evidence="1" id="KW-0812">Transmembrane</keyword>
<dbReference type="AlphaFoldDB" id="A0A6H2A605"/>
<evidence type="ECO:0000256" key="1">
    <source>
        <dbReference type="SAM" id="Phobius"/>
    </source>
</evidence>
<organism evidence="2">
    <name type="scientific">viral metagenome</name>
    <dbReference type="NCBI Taxonomy" id="1070528"/>
    <lineage>
        <taxon>unclassified sequences</taxon>
        <taxon>metagenomes</taxon>
        <taxon>organismal metagenomes</taxon>
    </lineage>
</organism>
<proteinExistence type="predicted"/>
<evidence type="ECO:0000313" key="2">
    <source>
        <dbReference type="EMBL" id="QJA54975.1"/>
    </source>
</evidence>